<evidence type="ECO:0000313" key="3">
    <source>
        <dbReference type="Proteomes" id="UP000026915"/>
    </source>
</evidence>
<dbReference type="Gramene" id="EOX95503">
    <property type="protein sequence ID" value="EOX95503"/>
    <property type="gene ID" value="TCM_004986"/>
</dbReference>
<protein>
    <submittedName>
        <fullName evidence="2">Uncharacterized protein</fullName>
    </submittedName>
</protein>
<dbReference type="InParanoid" id="A0A061DZP7"/>
<name>A0A061DZP7_THECC</name>
<keyword evidence="1" id="KW-0732">Signal</keyword>
<feature type="chain" id="PRO_5001601319" evidence="1">
    <location>
        <begin position="24"/>
        <end position="179"/>
    </location>
</feature>
<organism evidence="2 3">
    <name type="scientific">Theobroma cacao</name>
    <name type="common">Cacao</name>
    <name type="synonym">Cocoa</name>
    <dbReference type="NCBI Taxonomy" id="3641"/>
    <lineage>
        <taxon>Eukaryota</taxon>
        <taxon>Viridiplantae</taxon>
        <taxon>Streptophyta</taxon>
        <taxon>Embryophyta</taxon>
        <taxon>Tracheophyta</taxon>
        <taxon>Spermatophyta</taxon>
        <taxon>Magnoliopsida</taxon>
        <taxon>eudicotyledons</taxon>
        <taxon>Gunneridae</taxon>
        <taxon>Pentapetalae</taxon>
        <taxon>rosids</taxon>
        <taxon>malvids</taxon>
        <taxon>Malvales</taxon>
        <taxon>Malvaceae</taxon>
        <taxon>Byttnerioideae</taxon>
        <taxon>Theobroma</taxon>
    </lineage>
</organism>
<dbReference type="STRING" id="3641.A0A061DZP7"/>
<sequence length="179" mass="20109">MHTVANMLFLVPSLAILSSFLESNQTPKKELQGIPVVTHDVCDPYFDTVGCSYPGCRPVYPTLSCALNCLVTVNFDQHDIMAEIFIRRNRLSLGSLKSCNRRFGAYPAVKAHWAMGGGDGEHYWNYRRVASRLRNDCGMEEKVLAGLPLQWGHALGCFNLERTYYHHLGVGPWSCNLQS</sequence>
<dbReference type="eggNOG" id="KOG1543">
    <property type="taxonomic scope" value="Eukaryota"/>
</dbReference>
<dbReference type="Proteomes" id="UP000026915">
    <property type="component" value="Chromosome 1"/>
</dbReference>
<feature type="signal peptide" evidence="1">
    <location>
        <begin position="1"/>
        <end position="23"/>
    </location>
</feature>
<keyword evidence="3" id="KW-1185">Reference proteome</keyword>
<evidence type="ECO:0000256" key="1">
    <source>
        <dbReference type="SAM" id="SignalP"/>
    </source>
</evidence>
<dbReference type="AlphaFoldDB" id="A0A061DZP7"/>
<evidence type="ECO:0000313" key="2">
    <source>
        <dbReference type="EMBL" id="EOX95503.1"/>
    </source>
</evidence>
<proteinExistence type="predicted"/>
<dbReference type="HOGENOM" id="CLU_1506016_0_0_1"/>
<accession>A0A061DZP7</accession>
<dbReference type="EMBL" id="CM001879">
    <property type="protein sequence ID" value="EOX95503.1"/>
    <property type="molecule type" value="Genomic_DNA"/>
</dbReference>
<gene>
    <name evidence="2" type="ORF">TCM_004986</name>
</gene>
<reference evidence="2 3" key="1">
    <citation type="journal article" date="2013" name="Genome Biol.">
        <title>The genome sequence of the most widely cultivated cacao type and its use to identify candidate genes regulating pod color.</title>
        <authorList>
            <person name="Motamayor J.C."/>
            <person name="Mockaitis K."/>
            <person name="Schmutz J."/>
            <person name="Haiminen N."/>
            <person name="Iii D.L."/>
            <person name="Cornejo O."/>
            <person name="Findley S.D."/>
            <person name="Zheng P."/>
            <person name="Utro F."/>
            <person name="Royaert S."/>
            <person name="Saski C."/>
            <person name="Jenkins J."/>
            <person name="Podicheti R."/>
            <person name="Zhao M."/>
            <person name="Scheffler B.E."/>
            <person name="Stack J.C."/>
            <person name="Feltus F.A."/>
            <person name="Mustiga G.M."/>
            <person name="Amores F."/>
            <person name="Phillips W."/>
            <person name="Marelli J.P."/>
            <person name="May G.D."/>
            <person name="Shapiro H."/>
            <person name="Ma J."/>
            <person name="Bustamante C.D."/>
            <person name="Schnell R.J."/>
            <person name="Main D."/>
            <person name="Gilbert D."/>
            <person name="Parida L."/>
            <person name="Kuhn D.N."/>
        </authorList>
    </citation>
    <scope>NUCLEOTIDE SEQUENCE [LARGE SCALE GENOMIC DNA]</scope>
    <source>
        <strain evidence="3">cv. Matina 1-6</strain>
    </source>
</reference>